<feature type="region of interest" description="Disordered" evidence="1">
    <location>
        <begin position="80"/>
        <end position="121"/>
    </location>
</feature>
<proteinExistence type="predicted"/>
<dbReference type="OrthoDB" id="10613509at2759"/>
<feature type="compositionally biased region" description="Polar residues" evidence="1">
    <location>
        <begin position="110"/>
        <end position="121"/>
    </location>
</feature>
<name>A0A834IAQ0_RHYFE</name>
<dbReference type="EMBL" id="JAACXV010012676">
    <property type="protein sequence ID" value="KAF7274523.1"/>
    <property type="molecule type" value="Genomic_DNA"/>
</dbReference>
<evidence type="ECO:0000313" key="3">
    <source>
        <dbReference type="Proteomes" id="UP000625711"/>
    </source>
</evidence>
<sequence>MPGELFQESKRNESPSTLESKLIKQIEKLRSPEAEHHGKKPIFISEDLKTTPFYFTLLMKGEEVNISVDRLKLAYELPDEPKLPNLNQTGDRNSTEEIAEQMEKPLSTLPEEQTQSGQFIL</sequence>
<accession>A0A834IAQ0</accession>
<keyword evidence="3" id="KW-1185">Reference proteome</keyword>
<organism evidence="2 3">
    <name type="scientific">Rhynchophorus ferrugineus</name>
    <name type="common">Red palm weevil</name>
    <name type="synonym">Curculio ferrugineus</name>
    <dbReference type="NCBI Taxonomy" id="354439"/>
    <lineage>
        <taxon>Eukaryota</taxon>
        <taxon>Metazoa</taxon>
        <taxon>Ecdysozoa</taxon>
        <taxon>Arthropoda</taxon>
        <taxon>Hexapoda</taxon>
        <taxon>Insecta</taxon>
        <taxon>Pterygota</taxon>
        <taxon>Neoptera</taxon>
        <taxon>Endopterygota</taxon>
        <taxon>Coleoptera</taxon>
        <taxon>Polyphaga</taxon>
        <taxon>Cucujiformia</taxon>
        <taxon>Curculionidae</taxon>
        <taxon>Dryophthorinae</taxon>
        <taxon>Rhynchophorus</taxon>
    </lineage>
</organism>
<evidence type="ECO:0000256" key="1">
    <source>
        <dbReference type="SAM" id="MobiDB-lite"/>
    </source>
</evidence>
<comment type="caution">
    <text evidence="2">The sequence shown here is derived from an EMBL/GenBank/DDBJ whole genome shotgun (WGS) entry which is preliminary data.</text>
</comment>
<evidence type="ECO:0000313" key="2">
    <source>
        <dbReference type="EMBL" id="KAF7274523.1"/>
    </source>
</evidence>
<dbReference type="AlphaFoldDB" id="A0A834IAQ0"/>
<protein>
    <submittedName>
        <fullName evidence="2">Uncharacterized protein</fullName>
    </submittedName>
</protein>
<reference evidence="2" key="1">
    <citation type="submission" date="2020-08" db="EMBL/GenBank/DDBJ databases">
        <title>Genome sequencing and assembly of the red palm weevil Rhynchophorus ferrugineus.</title>
        <authorList>
            <person name="Dias G.B."/>
            <person name="Bergman C.M."/>
            <person name="Manee M."/>
        </authorList>
    </citation>
    <scope>NUCLEOTIDE SEQUENCE</scope>
    <source>
        <strain evidence="2">AA-2017</strain>
        <tissue evidence="2">Whole larva</tissue>
    </source>
</reference>
<gene>
    <name evidence="2" type="ORF">GWI33_012828</name>
</gene>
<dbReference type="Proteomes" id="UP000625711">
    <property type="component" value="Unassembled WGS sequence"/>
</dbReference>